<evidence type="ECO:0000256" key="1">
    <source>
        <dbReference type="SAM" id="MobiDB-lite"/>
    </source>
</evidence>
<feature type="compositionally biased region" description="Basic and acidic residues" evidence="1">
    <location>
        <begin position="303"/>
        <end position="331"/>
    </location>
</feature>
<organism evidence="2 3">
    <name type="scientific">Anthostomella pinea</name>
    <dbReference type="NCBI Taxonomy" id="933095"/>
    <lineage>
        <taxon>Eukaryota</taxon>
        <taxon>Fungi</taxon>
        <taxon>Dikarya</taxon>
        <taxon>Ascomycota</taxon>
        <taxon>Pezizomycotina</taxon>
        <taxon>Sordariomycetes</taxon>
        <taxon>Xylariomycetidae</taxon>
        <taxon>Xylariales</taxon>
        <taxon>Xylariaceae</taxon>
        <taxon>Anthostomella</taxon>
    </lineage>
</organism>
<dbReference type="AlphaFoldDB" id="A0AAI8V9M2"/>
<sequence length="350" mass="40509">MTSMRGTKRKVAKAEGDEEEPVHQVPPVYAPFGKYMAPELQQSFYKPRDILNFCAKSFYERRPEDLSDKQEEAKDKIVSIFKTRKAHYGQDVEGVKSIVPYNRDVRSFMGHLDNFFFFGSLEEHIELHTGLDLNLSDSLYQSESVPCTRRKTQYVRLEIELGAKDKLYDLYTILGNLMHEMVHTWFLVFGCNCDVCDKDKLNTTGVPTDEHGPVFLMLHRLVLSEMRRWDPVMRKLLADDCPGSVTSKSARELGLDTTRLLCPAERKQYQRLRGGRFAERHLIRLTEHHKVLVKPDLKHKQLEAEDKLVAQTKRKEERATDDRKYERAENHDGDEEDDENGAAPPSPPPE</sequence>
<comment type="caution">
    <text evidence="2">The sequence shown here is derived from an EMBL/GenBank/DDBJ whole genome shotgun (WGS) entry which is preliminary data.</text>
</comment>
<keyword evidence="3" id="KW-1185">Reference proteome</keyword>
<reference evidence="2" key="1">
    <citation type="submission" date="2023-10" db="EMBL/GenBank/DDBJ databases">
        <authorList>
            <person name="Hackl T."/>
        </authorList>
    </citation>
    <scope>NUCLEOTIDE SEQUENCE</scope>
</reference>
<dbReference type="EMBL" id="CAUWAG010000003">
    <property type="protein sequence ID" value="CAJ2500900.1"/>
    <property type="molecule type" value="Genomic_DNA"/>
</dbReference>
<name>A0AAI8V9M2_9PEZI</name>
<proteinExistence type="predicted"/>
<evidence type="ECO:0000313" key="3">
    <source>
        <dbReference type="Proteomes" id="UP001295740"/>
    </source>
</evidence>
<protein>
    <submittedName>
        <fullName evidence="2">Uu.00g037530.m01.CDS01</fullName>
    </submittedName>
</protein>
<dbReference type="Proteomes" id="UP001295740">
    <property type="component" value="Unassembled WGS sequence"/>
</dbReference>
<feature type="compositionally biased region" description="Basic residues" evidence="1">
    <location>
        <begin position="1"/>
        <end position="11"/>
    </location>
</feature>
<feature type="region of interest" description="Disordered" evidence="1">
    <location>
        <begin position="303"/>
        <end position="350"/>
    </location>
</feature>
<gene>
    <name evidence="2" type="ORF">KHLLAP_LOCUS1368</name>
</gene>
<evidence type="ECO:0000313" key="2">
    <source>
        <dbReference type="EMBL" id="CAJ2500900.1"/>
    </source>
</evidence>
<feature type="region of interest" description="Disordered" evidence="1">
    <location>
        <begin position="1"/>
        <end position="25"/>
    </location>
</feature>
<accession>A0AAI8V9M2</accession>